<sequence>MKDMLYSRRHQFSIRKLTVGVCSVMIGASLLLPDTAFAETTAQSSVAEEFVGEDETSVEDETTSPEATAPVTTTETESSQPADYSKVREAIQRATTLLATGNLANYTESSVQAVYAAILSVEMDLPASRQAEVDAFVSKIDAAIAGLKSQVSTPASDSNNLTESDSSWVDDETDTTETTAPTPAPTTPTGPADYTKVKEAIKRASALLTTNNLSKYTESSVQAVYAAIGAVVPDKPASQQAEVDAYATKIDAALAGLTPKVEATTSLSDPASSDSSWVDDDDSSSDTNAPADYSKVQAASDKATALLAPENVDKYTESSVEAVYAAILAVQMNKLAGQQSEVDAYALAIETAIASLKLKNTAVEAPPVTATTKPMTVFSLDAGRKYFSLETLKQAVDSLDKLGFTDFHLILGNDGLRFFLDDMSLNVDGTSYSSEAVKEALTKGNLAYEKTQRSNDKGQALTQAEMDELVAYIHSKQLRLIPTINSPGHMDAIVTAIGELGVADAKFSHDGKTSATTLNLNNATAVSISKAMVDKYAAYFSGKAEIFNIGLDEYANDVTRPKLGFKTLQERGEYGKFVTYANDLAAIVKKHNLRPMAFNDGIYHDNDVASGTFDKDIIVSYWTAGFEVEGVRYNVATPKFLHDKGHEIMNTNDDWYYIIGRNTSRSGWYNLEQGKGGIQRTAYHKIQGDATGEVPVIGAMVAVWADAPRNAYNQAMVDQLLTAFTEKNPTIFKADYKQVKKLVDLIPTDTSNLPADYVEGIKQFVVSIDWEKSKDKQAEVNAYVDVLKKAVLPLLSEVPTEYLDLKIFSLDAGRKYFASDTIKEVIDRLSQTGFTDLHLLLGNDGLRLQLDDMTITANDKTYTSEQVKTAITNGNNHYYNDPNGNSLTQAEMANILAYAKDKNIRVIPTINSPGHMDAILDAMVELGIENPKFVYKNKTSSRTIDLDNTAAVDFTKALIKKYVDFFSGKVEIFNIGLDEYANDATDAKGWQVLQSTGKYSKFIDYTNDLAGIVKAAGLKPMAFNDGIYYNSKTNFGTFDKDLIISYWTVGWNGYNVAKPDFLVNKGHHLINTNDAWYYVLGNDTTGGYNLASALTRIESTPFNQLPGSKAGSVPSIGSMVAIWADTPSANFEYDKFNQLVTAFADKNATYLGANYQELLALARTIPEDLLSGKYTDSSAKALEHAIRSIDWDKKRAEQADVDAYVPILRQALANLKLKPVPVSLDDLKPEEKLPQKDAPTDWHQVNHYNETDKTINFDQNWRFNLGDISGAADKSFDASSWKNLDLPHDFSLIQDYTASGEAESGYKPGGVGWYRKSFTIGEEAAKGRVNLQFDGAYMETEVFINGTSLGTHTNGYTPFSFDLTDYLKVGEENLIAVKVTNPVPSSRWYSGSGIYRSVNLNFAPNVHLADYGVSVQTPDLKETYNQATGSTIKVKATVANQGTETANVTLKASLYERLSDGSLGDKMAESALTPISSIEAGQETDLTTDFKLVTPKLWSLDTPNLYILRTEVFQNGQQLQSKDQEMGFRYTEFDKDTGFKLNGKAMKLQGVSMHHDQGSLGARAYYDAVERQFEILKDMGVNAVRVTHNPSSRVMKDIANRKGMLLIDEAFDTWEYAKNENTNDYARFFNRQIGSMAEHLNGAKVDQTWAEYHVKQMVKSGLNDPSIIMWSTGNEVLEGIGGRDTSGYPQVINRLIDWIREIDSTRPATLGDNYLKHKNATSVAMANALLAKNGIVGYNYADGSQYDAGHALNPNWIIYGSETASSVNSRGVYNVKGNTKRSDKQLTSYDQSKVNWGHFASEAWYDVIKRDFVAGEFVWTGFDYLGEPTPWNNTGTGATEGWPSAKSSYFGIVDTAGFPKDSYYFYRSQWNQKDTTLHVLPVWEESVISKDRQNRVEVVVYSNADKVKLVHIDPNGKETDLGTKTFTNKTTDAGYTYKIFEGEGKQRTEHKNLYLTWNVTYAPGTIKAIALNANDEVIADTVGRHTITGFTQPAKLATKVTKQASTVDSHNLAYVEIDVQDANGNLVTNAANRVTVTVDGPAELVAMDNGNAVDHQSYQDGNRQAFAGKVVAILKMTGETGTVRVTASADGLTSSSQEFNVQAKETKDPSVVDAYKFSKTIYIKKGAELKLPETVIVRYQDGHEEERAVTFDQDTIAEKLAAGGNFVARGRVAGLSREAEVVVAVIDQVAAIKNISRAVEVGHVPSLPTTVQAYMPDGTLLSATFPVRWGMPEDSVFDTEGLVTIQGLANVLGDAKSVTATVRVATKSITINQNIAPNAARLTQDIPENLQSDTLNAIKDLGLTVDPNLSGNPVNPTIWSNYKSAQAGNTHATLTFEYDTAQNIAQVVAYYHKDNWSLRLPKSVSFAYNLGSGSEDQAISYTASAPVLENGLTKIIYNLAKPVPAVVFKMTVENSDEALTGRKTSVGLAELKLMSALERFTEYSDASLTNVRIGDRNYSGNKVTTNMRVPDTGAVLATNTNSNVGITILPAKEGVVKIFTESEDKTKSLAYTINIVPESPQTLENHRYIPRDEVTMVAGSVENRPSELVTNANDLDLATHWHSAWSGTDVTNLWVTLDTGKERQLDGLAYMQRQDTSPNGKVVGYQVYVSPDNAKWTLVKSGEFTNTNDWQEVSFTPTQGRYIKLQAISTLGDAGSANRYMSASELRARESVIVTLRDDHISLSEISLPFSDGAVTPKPVVTVAGLVLEEGTDYTLTYSDNIGNQSQDVVATVTIEGKGSYQGQVSKYFTIRSAQSEHYTPTYEDKTTTAGESLILPVIGNIPVSTQFSLESGSDASIAVDPISGTVTVTVPASVATDSVIAGQVRVTYSDGTSDLVPVRVTIVDTPSTPANPKLPTSTEVTVNEEWVDELYPVAEEPAVVEEWLDELYPVADEPAMIEEWVDELYPIAEEPAVVEEWIDDLYPVAEAPAVVEEWVDELYPVAEEPAVVEEWLDELYPVADEPAMIEEW</sequence>
<evidence type="ECO:0000256" key="2">
    <source>
        <dbReference type="ARBA" id="ARBA00007401"/>
    </source>
</evidence>
<dbReference type="InterPro" id="IPR011081">
    <property type="entry name" value="Big_4"/>
</dbReference>
<dbReference type="InterPro" id="IPR017853">
    <property type="entry name" value="GH"/>
</dbReference>
<dbReference type="Gene3D" id="1.20.1270.90">
    <property type="entry name" value="AF1782-like"/>
    <property type="match status" value="4"/>
</dbReference>
<evidence type="ECO:0000256" key="6">
    <source>
        <dbReference type="SAM" id="MobiDB-lite"/>
    </source>
</evidence>
<keyword evidence="4" id="KW-0378">Hydrolase</keyword>
<keyword evidence="5" id="KW-0326">Glycosidase</keyword>
<dbReference type="Pfam" id="PF00728">
    <property type="entry name" value="Glyco_hydro_20"/>
    <property type="match status" value="2"/>
</dbReference>
<accession>A0ABV8CVY1</accession>
<dbReference type="InterPro" id="IPR040605">
    <property type="entry name" value="Glyco_hydro2_dom5"/>
</dbReference>
<dbReference type="InterPro" id="IPR006104">
    <property type="entry name" value="Glyco_hydro_2_N"/>
</dbReference>
<protein>
    <submittedName>
        <fullName evidence="9">Family 20 glycosylhydrolase</fullName>
    </submittedName>
</protein>
<dbReference type="InterPro" id="IPR000421">
    <property type="entry name" value="FA58C"/>
</dbReference>
<feature type="compositionally biased region" description="Polar residues" evidence="6">
    <location>
        <begin position="149"/>
        <end position="161"/>
    </location>
</feature>
<dbReference type="Pfam" id="PF02837">
    <property type="entry name" value="Glyco_hydro_2_N"/>
    <property type="match status" value="1"/>
</dbReference>
<dbReference type="Pfam" id="PF18565">
    <property type="entry name" value="Glyco_hydro2_C5"/>
    <property type="match status" value="1"/>
</dbReference>
<reference evidence="10" key="1">
    <citation type="journal article" date="2019" name="Int. J. Syst. Evol. Microbiol.">
        <title>The Global Catalogue of Microorganisms (GCM) 10K type strain sequencing project: providing services to taxonomists for standard genome sequencing and annotation.</title>
        <authorList>
            <consortium name="The Broad Institute Genomics Platform"/>
            <consortium name="The Broad Institute Genome Sequencing Center for Infectious Disease"/>
            <person name="Wu L."/>
            <person name="Ma J."/>
        </authorList>
    </citation>
    <scope>NUCLEOTIDE SEQUENCE [LARGE SCALE GENOMIC DNA]</scope>
    <source>
        <strain evidence="10">CCUG 67170</strain>
    </source>
</reference>
<feature type="non-terminal residue" evidence="9">
    <location>
        <position position="2969"/>
    </location>
</feature>
<dbReference type="Pfam" id="PF07532">
    <property type="entry name" value="Big_4"/>
    <property type="match status" value="2"/>
</dbReference>
<dbReference type="Pfam" id="PF02836">
    <property type="entry name" value="Glyco_hydro_2_C"/>
    <property type="match status" value="1"/>
</dbReference>
<evidence type="ECO:0000256" key="1">
    <source>
        <dbReference type="ARBA" id="ARBA00006285"/>
    </source>
</evidence>
<dbReference type="InterPro" id="IPR015883">
    <property type="entry name" value="Glyco_hydro_20_cat"/>
</dbReference>
<comment type="similarity">
    <text evidence="1">Belongs to the glycosyl hydrolase 20 family.</text>
</comment>
<dbReference type="NCBIfam" id="TIGR01168">
    <property type="entry name" value="YSIRK_signal"/>
    <property type="match status" value="1"/>
</dbReference>
<evidence type="ECO:0000256" key="3">
    <source>
        <dbReference type="ARBA" id="ARBA00022729"/>
    </source>
</evidence>
<dbReference type="Pfam" id="PF18957">
    <property type="entry name" value="RibLong"/>
    <property type="match status" value="1"/>
</dbReference>
<feature type="region of interest" description="Disordered" evidence="6">
    <location>
        <begin position="46"/>
        <end position="84"/>
    </location>
</feature>
<dbReference type="InterPro" id="IPR051913">
    <property type="entry name" value="GH2_Domain-Containing"/>
</dbReference>
<dbReference type="SUPFAM" id="SSF49785">
    <property type="entry name" value="Galactose-binding domain-like"/>
    <property type="match status" value="2"/>
</dbReference>
<dbReference type="PRINTS" id="PR00132">
    <property type="entry name" value="GLHYDRLASE2"/>
</dbReference>
<evidence type="ECO:0000256" key="7">
    <source>
        <dbReference type="SAM" id="SignalP"/>
    </source>
</evidence>
<dbReference type="Gene3D" id="3.20.20.80">
    <property type="entry name" value="Glycosidases"/>
    <property type="match status" value="3"/>
</dbReference>
<feature type="region of interest" description="Disordered" evidence="6">
    <location>
        <begin position="264"/>
        <end position="296"/>
    </location>
</feature>
<dbReference type="Pfam" id="PF16355">
    <property type="entry name" value="DUF4982"/>
    <property type="match status" value="1"/>
</dbReference>
<feature type="compositionally biased region" description="Low complexity" evidence="6">
    <location>
        <begin position="64"/>
        <end position="79"/>
    </location>
</feature>
<dbReference type="InterPro" id="IPR005877">
    <property type="entry name" value="YSIRK_signal_dom"/>
</dbReference>
<feature type="domain" description="F5/8 type C" evidence="8">
    <location>
        <begin position="2516"/>
        <end position="2664"/>
    </location>
</feature>
<dbReference type="InterPro" id="IPR032311">
    <property type="entry name" value="DUF4982"/>
</dbReference>
<feature type="region of interest" description="Disordered" evidence="6">
    <location>
        <begin position="149"/>
        <end position="193"/>
    </location>
</feature>
<dbReference type="InterPro" id="IPR013783">
    <property type="entry name" value="Ig-like_fold"/>
</dbReference>
<dbReference type="Gene3D" id="2.60.40.10">
    <property type="entry name" value="Immunoglobulins"/>
    <property type="match status" value="3"/>
</dbReference>
<dbReference type="NCBIfam" id="NF038186">
    <property type="entry name" value="YPDG_rpt"/>
    <property type="match status" value="1"/>
</dbReference>
<dbReference type="RefSeq" id="WP_380425802.1">
    <property type="nucleotide sequence ID" value="NZ_JBHRZV010000029.1"/>
</dbReference>
<evidence type="ECO:0000313" key="10">
    <source>
        <dbReference type="Proteomes" id="UP001595807"/>
    </source>
</evidence>
<dbReference type="InterPro" id="IPR006102">
    <property type="entry name" value="Ig-like_GH2"/>
</dbReference>
<proteinExistence type="inferred from homology"/>
<dbReference type="CDD" id="cd06564">
    <property type="entry name" value="GH20_DspB_LnbB-like"/>
    <property type="match status" value="2"/>
</dbReference>
<dbReference type="InterPro" id="IPR036156">
    <property type="entry name" value="Beta-gal/glucu_dom_sf"/>
</dbReference>
<dbReference type="PANTHER" id="PTHR42732">
    <property type="entry name" value="BETA-GALACTOSIDASE"/>
    <property type="match status" value="1"/>
</dbReference>
<evidence type="ECO:0000256" key="4">
    <source>
        <dbReference type="ARBA" id="ARBA00022801"/>
    </source>
</evidence>
<dbReference type="Pfam" id="PF04650">
    <property type="entry name" value="YSIRK_signal"/>
    <property type="match status" value="1"/>
</dbReference>
<dbReference type="PANTHER" id="PTHR42732:SF1">
    <property type="entry name" value="BETA-MANNOSIDASE"/>
    <property type="match status" value="1"/>
</dbReference>
<dbReference type="Pfam" id="PF00754">
    <property type="entry name" value="F5_F8_type_C"/>
    <property type="match status" value="1"/>
</dbReference>
<comment type="caution">
    <text evidence="9">The sequence shown here is derived from an EMBL/GenBank/DDBJ whole genome shotgun (WGS) entry which is preliminary data.</text>
</comment>
<dbReference type="EMBL" id="JBHRZV010000029">
    <property type="protein sequence ID" value="MFC3927820.1"/>
    <property type="molecule type" value="Genomic_DNA"/>
</dbReference>
<keyword evidence="3 7" id="KW-0732">Signal</keyword>
<comment type="similarity">
    <text evidence="2">Belongs to the glycosyl hydrolase 2 family.</text>
</comment>
<feature type="compositionally biased region" description="Acidic residues" evidence="6">
    <location>
        <begin position="50"/>
        <end position="63"/>
    </location>
</feature>
<dbReference type="SUPFAM" id="SSF51445">
    <property type="entry name" value="(Trans)glycosidases"/>
    <property type="match status" value="3"/>
</dbReference>
<organism evidence="9 10">
    <name type="scientific">Streptococcus caprae</name>
    <dbReference type="NCBI Taxonomy" id="1640501"/>
    <lineage>
        <taxon>Bacteria</taxon>
        <taxon>Bacillati</taxon>
        <taxon>Bacillota</taxon>
        <taxon>Bacilli</taxon>
        <taxon>Lactobacillales</taxon>
        <taxon>Streptococcaceae</taxon>
        <taxon>Streptococcus</taxon>
    </lineage>
</organism>
<feature type="compositionally biased region" description="Low complexity" evidence="6">
    <location>
        <begin position="266"/>
        <end position="276"/>
    </location>
</feature>
<keyword evidence="10" id="KW-1185">Reference proteome</keyword>
<dbReference type="Pfam" id="PF00703">
    <property type="entry name" value="Glyco_hydro_2"/>
    <property type="match status" value="1"/>
</dbReference>
<dbReference type="InterPro" id="IPR006103">
    <property type="entry name" value="Glyco_hydro_2_cat"/>
</dbReference>
<dbReference type="InterPro" id="IPR044055">
    <property type="entry name" value="RibLong"/>
</dbReference>
<feature type="signal peptide" evidence="7">
    <location>
        <begin position="1"/>
        <end position="38"/>
    </location>
</feature>
<dbReference type="Gene3D" id="2.60.120.260">
    <property type="entry name" value="Galactose-binding domain-like"/>
    <property type="match status" value="2"/>
</dbReference>
<dbReference type="Proteomes" id="UP001595807">
    <property type="component" value="Unassembled WGS sequence"/>
</dbReference>
<feature type="chain" id="PRO_5046870761" evidence="7">
    <location>
        <begin position="39"/>
        <end position="2969"/>
    </location>
</feature>
<dbReference type="PROSITE" id="PS50022">
    <property type="entry name" value="FA58C_3"/>
    <property type="match status" value="1"/>
</dbReference>
<evidence type="ECO:0000313" key="9">
    <source>
        <dbReference type="EMBL" id="MFC3927820.1"/>
    </source>
</evidence>
<name>A0ABV8CVY1_9STRE</name>
<evidence type="ECO:0000256" key="5">
    <source>
        <dbReference type="ARBA" id="ARBA00023295"/>
    </source>
</evidence>
<dbReference type="InterPro" id="IPR008979">
    <property type="entry name" value="Galactose-bd-like_sf"/>
</dbReference>
<dbReference type="InterPro" id="IPR006101">
    <property type="entry name" value="Glyco_hydro_2"/>
</dbReference>
<dbReference type="SUPFAM" id="SSF49303">
    <property type="entry name" value="beta-Galactosidase/glucuronidase domain"/>
    <property type="match status" value="1"/>
</dbReference>
<evidence type="ECO:0000259" key="8">
    <source>
        <dbReference type="PROSITE" id="PS50022"/>
    </source>
</evidence>
<gene>
    <name evidence="9" type="ORF">ACFORF_04225</name>
</gene>